<reference evidence="2 3" key="1">
    <citation type="submission" date="2016-09" db="EMBL/GenBank/DDBJ databases">
        <title>Streptomyces rubrolavendulae MJM4426 Genome sequencing and assembly.</title>
        <authorList>
            <person name="Kim J.-G."/>
        </authorList>
    </citation>
    <scope>NUCLEOTIDE SEQUENCE [LARGE SCALE GENOMIC DNA]</scope>
    <source>
        <strain evidence="2 3">MJM4426</strain>
    </source>
</reference>
<dbReference type="OrthoDB" id="4558943at2"/>
<evidence type="ECO:0000313" key="3">
    <source>
        <dbReference type="Proteomes" id="UP000095349"/>
    </source>
</evidence>
<dbReference type="Proteomes" id="UP000095349">
    <property type="component" value="Chromosome"/>
</dbReference>
<organism evidence="2 3">
    <name type="scientific">Streptomyces rubrolavendulae</name>
    <dbReference type="NCBI Taxonomy" id="285473"/>
    <lineage>
        <taxon>Bacteria</taxon>
        <taxon>Bacillati</taxon>
        <taxon>Actinomycetota</taxon>
        <taxon>Actinomycetes</taxon>
        <taxon>Kitasatosporales</taxon>
        <taxon>Streptomycetaceae</taxon>
        <taxon>Streptomyces</taxon>
    </lineage>
</organism>
<dbReference type="InterPro" id="IPR007278">
    <property type="entry name" value="DUF397"/>
</dbReference>
<dbReference type="RefSeq" id="WP_031128870.1">
    <property type="nucleotide sequence ID" value="NZ_CP017316.1"/>
</dbReference>
<dbReference type="Pfam" id="PF04149">
    <property type="entry name" value="DUF397"/>
    <property type="match status" value="1"/>
</dbReference>
<dbReference type="STRING" id="285473.A4G23_03720"/>
<dbReference type="AlphaFoldDB" id="A0A1D8G5W2"/>
<evidence type="ECO:0000313" key="2">
    <source>
        <dbReference type="EMBL" id="AOT60845.1"/>
    </source>
</evidence>
<feature type="domain" description="DUF397" evidence="1">
    <location>
        <begin position="16"/>
        <end position="68"/>
    </location>
</feature>
<accession>A0A1D8G5W2</accession>
<proteinExistence type="predicted"/>
<dbReference type="KEGG" id="srn:A4G23_03720"/>
<protein>
    <recommendedName>
        <fullName evidence="1">DUF397 domain-containing protein</fullName>
    </recommendedName>
</protein>
<evidence type="ECO:0000259" key="1">
    <source>
        <dbReference type="Pfam" id="PF04149"/>
    </source>
</evidence>
<dbReference type="EMBL" id="CP017316">
    <property type="protein sequence ID" value="AOT60845.1"/>
    <property type="molecule type" value="Genomic_DNA"/>
</dbReference>
<dbReference type="GeneID" id="91405267"/>
<dbReference type="PATRIC" id="fig|285473.5.peg.3897"/>
<keyword evidence="3" id="KW-1185">Reference proteome</keyword>
<name>A0A1D8G5W2_9ACTN</name>
<gene>
    <name evidence="2" type="ORF">A4G23_03720</name>
</gene>
<sequence>MQDFTNGMPAGLITTPWVKSRLSEANGQCVELTRPREGYIAVRNSTDPEGPALLFTAAELAAFLDGAKNGEFDFFTAAPSAAN</sequence>